<dbReference type="OrthoDB" id="5945798at2759"/>
<evidence type="ECO:0000313" key="4">
    <source>
        <dbReference type="Proteomes" id="UP000636479"/>
    </source>
</evidence>
<feature type="domain" description="SET" evidence="2">
    <location>
        <begin position="95"/>
        <end position="269"/>
    </location>
</feature>
<evidence type="ECO:0000256" key="1">
    <source>
        <dbReference type="SAM" id="MobiDB-lite"/>
    </source>
</evidence>
<dbReference type="SMART" id="SM00317">
    <property type="entry name" value="SET"/>
    <property type="match status" value="1"/>
</dbReference>
<evidence type="ECO:0000313" key="3">
    <source>
        <dbReference type="EMBL" id="KAF7289264.1"/>
    </source>
</evidence>
<dbReference type="SUPFAM" id="SSF82199">
    <property type="entry name" value="SET domain"/>
    <property type="match status" value="1"/>
</dbReference>
<proteinExistence type="predicted"/>
<reference evidence="3" key="1">
    <citation type="submission" date="2020-05" db="EMBL/GenBank/DDBJ databases">
        <title>Mycena genomes resolve the evolution of fungal bioluminescence.</title>
        <authorList>
            <person name="Tsai I.J."/>
        </authorList>
    </citation>
    <scope>NUCLEOTIDE SEQUENCE</scope>
    <source>
        <strain evidence="3">171206Taipei</strain>
    </source>
</reference>
<dbReference type="InterPro" id="IPR053185">
    <property type="entry name" value="SET_domain_protein"/>
</dbReference>
<comment type="caution">
    <text evidence="3">The sequence shown here is derived from an EMBL/GenBank/DDBJ whole genome shotgun (WGS) entry which is preliminary data.</text>
</comment>
<accession>A0A8H6RXR7</accession>
<dbReference type="GeneID" id="59352810"/>
<dbReference type="EMBL" id="JACAZF010000017">
    <property type="protein sequence ID" value="KAF7289264.1"/>
    <property type="molecule type" value="Genomic_DNA"/>
</dbReference>
<dbReference type="PROSITE" id="PS50280">
    <property type="entry name" value="SET"/>
    <property type="match status" value="1"/>
</dbReference>
<organism evidence="3 4">
    <name type="scientific">Mycena indigotica</name>
    <dbReference type="NCBI Taxonomy" id="2126181"/>
    <lineage>
        <taxon>Eukaryota</taxon>
        <taxon>Fungi</taxon>
        <taxon>Dikarya</taxon>
        <taxon>Basidiomycota</taxon>
        <taxon>Agaricomycotina</taxon>
        <taxon>Agaricomycetes</taxon>
        <taxon>Agaricomycetidae</taxon>
        <taxon>Agaricales</taxon>
        <taxon>Marasmiineae</taxon>
        <taxon>Mycenaceae</taxon>
        <taxon>Mycena</taxon>
    </lineage>
</organism>
<dbReference type="RefSeq" id="XP_037213295.1">
    <property type="nucleotide sequence ID" value="XM_037370294.1"/>
</dbReference>
<dbReference type="PANTHER" id="PTHR47332">
    <property type="entry name" value="SET DOMAIN-CONTAINING PROTEIN 5"/>
    <property type="match status" value="1"/>
</dbReference>
<evidence type="ECO:0000259" key="2">
    <source>
        <dbReference type="PROSITE" id="PS50280"/>
    </source>
</evidence>
<dbReference type="InterPro" id="IPR046341">
    <property type="entry name" value="SET_dom_sf"/>
</dbReference>
<dbReference type="AlphaFoldDB" id="A0A8H6RXR7"/>
<protein>
    <submittedName>
        <fullName evidence="3">Aldehyde dehydrogenase</fullName>
    </submittedName>
</protein>
<dbReference type="Pfam" id="PF00856">
    <property type="entry name" value="SET"/>
    <property type="match status" value="1"/>
</dbReference>
<keyword evidence="4" id="KW-1185">Reference proteome</keyword>
<dbReference type="Proteomes" id="UP000636479">
    <property type="component" value="Unassembled WGS sequence"/>
</dbReference>
<dbReference type="CDD" id="cd20071">
    <property type="entry name" value="SET_SMYD"/>
    <property type="match status" value="1"/>
</dbReference>
<feature type="region of interest" description="Disordered" evidence="1">
    <location>
        <begin position="1"/>
        <end position="27"/>
    </location>
</feature>
<dbReference type="PANTHER" id="PTHR47332:SF4">
    <property type="entry name" value="SET DOMAIN-CONTAINING PROTEIN 5"/>
    <property type="match status" value="1"/>
</dbReference>
<dbReference type="Gene3D" id="2.170.270.10">
    <property type="entry name" value="SET domain"/>
    <property type="match status" value="1"/>
</dbReference>
<gene>
    <name evidence="3" type="ORF">MIND_01388000</name>
</gene>
<sequence>MKRGFLNAKTTKERLASKNDLGTHPSQLPYAMLNEPVTVPQGYETKPSFVEYAYTALPQVDDEPHTECLFLLESQEILLKTPGFPKPLPPAPARPSFRVAPSPGKGLGLFSTCDIKQGEVILYERPLLIVPMAIPSSAPKHFSQTQLIQHSLNELERYYKVAVDRMTEQRRAAFMSLHDCHTKDGSGPIVGRIRTNGICLSGLQPAGLKANTDDAARMGRYTVISEYISRLNHSCSSNTAPLFDKAMLAYRLYAVRDIAKGEELTFQYVDVLSSKSERNKALKPYDVVCTCPSCTEPTARSDKRRSAIGGFMPTIPAWAANRQLSDDWLIKRSTALLSLIEEERLEHLELNCIATHAIMECYICLGDSENASKWAARVIRQPWSGVYKDHPEVHELLDPKSPAYAKHGLWRMRVDENPTGDMGAIFKMMGDVCGPDGMKTLSGGQGLFMFQPGQNTSPEGLRKIAEILQRSSNLKG</sequence>
<name>A0A8H6RXR7_9AGAR</name>
<dbReference type="InterPro" id="IPR001214">
    <property type="entry name" value="SET_dom"/>
</dbReference>